<proteinExistence type="predicted"/>
<dbReference type="EMBL" id="FXYH01000007">
    <property type="protein sequence ID" value="SMX41346.1"/>
    <property type="molecule type" value="Genomic_DNA"/>
</dbReference>
<sequence>MVEEGQAEDLFIEMQRRTFPVGADDKGERYDYLCWSRNLVPLGTLLRSALTGNSSCPCF</sequence>
<gene>
    <name evidence="1" type="ORF">PEV8663_02249</name>
</gene>
<organism evidence="1 2">
    <name type="scientific">Pelagimonas varians</name>
    <dbReference type="NCBI Taxonomy" id="696760"/>
    <lineage>
        <taxon>Bacteria</taxon>
        <taxon>Pseudomonadati</taxon>
        <taxon>Pseudomonadota</taxon>
        <taxon>Alphaproteobacteria</taxon>
        <taxon>Rhodobacterales</taxon>
        <taxon>Roseobacteraceae</taxon>
        <taxon>Pelagimonas</taxon>
    </lineage>
</organism>
<evidence type="ECO:0000313" key="2">
    <source>
        <dbReference type="Proteomes" id="UP000220836"/>
    </source>
</evidence>
<reference evidence="1 2" key="1">
    <citation type="submission" date="2017-05" db="EMBL/GenBank/DDBJ databases">
        <authorList>
            <person name="Song R."/>
            <person name="Chenine A.L."/>
            <person name="Ruprecht R.M."/>
        </authorList>
    </citation>
    <scope>NUCLEOTIDE SEQUENCE [LARGE SCALE GENOMIC DNA]</scope>
    <source>
        <strain evidence="1 2">CECT 8663</strain>
    </source>
</reference>
<evidence type="ECO:0000313" key="1">
    <source>
        <dbReference type="EMBL" id="SMX41346.1"/>
    </source>
</evidence>
<keyword evidence="2" id="KW-1185">Reference proteome</keyword>
<dbReference type="AlphaFoldDB" id="A0A238KH12"/>
<accession>A0A238KH12</accession>
<protein>
    <submittedName>
        <fullName evidence="1">Uncharacterized protein</fullName>
    </submittedName>
</protein>
<name>A0A238KH12_9RHOB</name>
<dbReference type="Proteomes" id="UP000220836">
    <property type="component" value="Unassembled WGS sequence"/>
</dbReference>